<comment type="caution">
    <text evidence="1">The sequence shown here is derived from an EMBL/GenBank/DDBJ whole genome shotgun (WGS) entry which is preliminary data.</text>
</comment>
<evidence type="ECO:0000313" key="2">
    <source>
        <dbReference type="Proteomes" id="UP001177212"/>
    </source>
</evidence>
<protein>
    <submittedName>
        <fullName evidence="1">Uncharacterized protein</fullName>
    </submittedName>
</protein>
<reference evidence="1" key="1">
    <citation type="submission" date="2023-07" db="EMBL/GenBank/DDBJ databases">
        <title>Genome content predicts the carbon catabolic preferences of heterotrophic bacteria.</title>
        <authorList>
            <person name="Gralka M."/>
        </authorList>
    </citation>
    <scope>NUCLEOTIDE SEQUENCE</scope>
    <source>
        <strain evidence="1">4G09</strain>
    </source>
</reference>
<keyword evidence="2" id="KW-1185">Reference proteome</keyword>
<organism evidence="1 2">
    <name type="scientific">Pseudoalteromonas marina</name>
    <dbReference type="NCBI Taxonomy" id="267375"/>
    <lineage>
        <taxon>Bacteria</taxon>
        <taxon>Pseudomonadati</taxon>
        <taxon>Pseudomonadota</taxon>
        <taxon>Gammaproteobacteria</taxon>
        <taxon>Alteromonadales</taxon>
        <taxon>Pseudoalteromonadaceae</taxon>
        <taxon>Pseudoalteromonas</taxon>
    </lineage>
</organism>
<name>A0ABT9FK19_9GAMM</name>
<accession>A0ABT9FK19</accession>
<proteinExistence type="predicted"/>
<dbReference type="RefSeq" id="WP_305473490.1">
    <property type="nucleotide sequence ID" value="NZ_JAUYVT010000049.1"/>
</dbReference>
<dbReference type="EMBL" id="JAUYVT010000049">
    <property type="protein sequence ID" value="MDP2567143.1"/>
    <property type="molecule type" value="Genomic_DNA"/>
</dbReference>
<evidence type="ECO:0000313" key="1">
    <source>
        <dbReference type="EMBL" id="MDP2567143.1"/>
    </source>
</evidence>
<gene>
    <name evidence="1" type="ORF">Q8W34_21155</name>
</gene>
<sequence>MIVRTLTFQQISDSRFNGSELELAKLTSGVESSLSALPGVKIQIEELRCLENAETSTKSWRQRFNVQKVGRKTTWNDVYKAVNSVKAVPYDFVSMSSFFE</sequence>
<dbReference type="Proteomes" id="UP001177212">
    <property type="component" value="Unassembled WGS sequence"/>
</dbReference>